<protein>
    <recommendedName>
        <fullName evidence="4">Serine carboxypeptidase-like 18</fullName>
    </recommendedName>
</protein>
<dbReference type="Proteomes" id="UP001642360">
    <property type="component" value="Unassembled WGS sequence"/>
</dbReference>
<evidence type="ECO:0008006" key="4">
    <source>
        <dbReference type="Google" id="ProtNLM"/>
    </source>
</evidence>
<keyword evidence="3" id="KW-1185">Reference proteome</keyword>
<evidence type="ECO:0000313" key="2">
    <source>
        <dbReference type="EMBL" id="CAK9144975.1"/>
    </source>
</evidence>
<dbReference type="Gene3D" id="3.40.50.1820">
    <property type="entry name" value="alpha/beta hydrolase"/>
    <property type="match status" value="1"/>
</dbReference>
<evidence type="ECO:0000256" key="1">
    <source>
        <dbReference type="ARBA" id="ARBA00009431"/>
    </source>
</evidence>
<evidence type="ECO:0000313" key="3">
    <source>
        <dbReference type="Proteomes" id="UP001642360"/>
    </source>
</evidence>
<accession>A0ABC8RN45</accession>
<dbReference type="AlphaFoldDB" id="A0ABC8RN45"/>
<dbReference type="EMBL" id="CAUOFW020001447">
    <property type="protein sequence ID" value="CAK9144975.1"/>
    <property type="molecule type" value="Genomic_DNA"/>
</dbReference>
<dbReference type="InterPro" id="IPR001563">
    <property type="entry name" value="Peptidase_S10"/>
</dbReference>
<organism evidence="2 3">
    <name type="scientific">Ilex paraguariensis</name>
    <name type="common">yerba mate</name>
    <dbReference type="NCBI Taxonomy" id="185542"/>
    <lineage>
        <taxon>Eukaryota</taxon>
        <taxon>Viridiplantae</taxon>
        <taxon>Streptophyta</taxon>
        <taxon>Embryophyta</taxon>
        <taxon>Tracheophyta</taxon>
        <taxon>Spermatophyta</taxon>
        <taxon>Magnoliopsida</taxon>
        <taxon>eudicotyledons</taxon>
        <taxon>Gunneridae</taxon>
        <taxon>Pentapetalae</taxon>
        <taxon>asterids</taxon>
        <taxon>campanulids</taxon>
        <taxon>Aquifoliales</taxon>
        <taxon>Aquifoliaceae</taxon>
        <taxon>Ilex</taxon>
    </lineage>
</organism>
<dbReference type="FunFam" id="3.40.50.1820:FF:000072">
    <property type="entry name" value="Serine carboxypeptidase-like 19"/>
    <property type="match status" value="1"/>
</dbReference>
<dbReference type="PANTHER" id="PTHR11802">
    <property type="entry name" value="SERINE PROTEASE FAMILY S10 SERINE CARBOXYPEPTIDASE"/>
    <property type="match status" value="1"/>
</dbReference>
<dbReference type="PRINTS" id="PR00724">
    <property type="entry name" value="CRBOXYPTASEC"/>
</dbReference>
<dbReference type="Pfam" id="PF00450">
    <property type="entry name" value="Peptidase_S10"/>
    <property type="match status" value="1"/>
</dbReference>
<name>A0ABC8RN45_9AQUA</name>
<comment type="caution">
    <text evidence="2">The sequence shown here is derived from an EMBL/GenBank/DDBJ whole genome shotgun (WGS) entry which is preliminary data.</text>
</comment>
<dbReference type="PANTHER" id="PTHR11802:SF224">
    <property type="entry name" value="SERINE CARBOXYPEPTIDASE-LIKE 7 ISOFORM X1"/>
    <property type="match status" value="1"/>
</dbReference>
<dbReference type="InterPro" id="IPR029058">
    <property type="entry name" value="AB_hydrolase_fold"/>
</dbReference>
<dbReference type="SUPFAM" id="SSF53474">
    <property type="entry name" value="alpha/beta-Hydrolases"/>
    <property type="match status" value="1"/>
</dbReference>
<sequence>MAPELPPLTTTNHQQAREVFMVMLRSFSINGLLPVLVRVILLLLLFKFNITVSSQSIIKTLPGFSGDLPVKMETGYVGVGERDDVQLFYYFIESERNPKDDPLMLWLAGGPGCSALRAFFYEIGPFSFNYSNSIGDKPQLEQNPYSWTKVANIIFIDQPVGTGFSYANTPEAYISSDTISATQAYDFLRKWLVDHSKFLTNPLYISGISYVGMVVPIIVQEIYNGNEAGNEPQLNIKGYILSNPLTDKNGDVNSRVEYAHRVALLSDELYESTKANCQGKYIDVDPKNLLCLRDLQEVDKSYIYNYATNWATSRAVQEALHVREGIKTEWVQCNNSIEYSFGKTSTVAYTFNVPSTVGYHRNLTSKNCRALIMR</sequence>
<reference evidence="2 3" key="1">
    <citation type="submission" date="2024-02" db="EMBL/GenBank/DDBJ databases">
        <authorList>
            <person name="Vignale AGUSTIN F."/>
            <person name="Sosa J E."/>
            <person name="Modenutti C."/>
        </authorList>
    </citation>
    <scope>NUCLEOTIDE SEQUENCE [LARGE SCALE GENOMIC DNA]</scope>
</reference>
<comment type="similarity">
    <text evidence="1">Belongs to the peptidase S10 family.</text>
</comment>
<gene>
    <name evidence="2" type="ORF">ILEXP_LOCUS12761</name>
</gene>
<proteinExistence type="inferred from homology"/>